<evidence type="ECO:0000256" key="8">
    <source>
        <dbReference type="ARBA" id="ARBA00035655"/>
    </source>
</evidence>
<feature type="transmembrane region" description="Helical" evidence="9">
    <location>
        <begin position="290"/>
        <end position="311"/>
    </location>
</feature>
<feature type="transmembrane region" description="Helical" evidence="9">
    <location>
        <begin position="392"/>
        <end position="414"/>
    </location>
</feature>
<feature type="transmembrane region" description="Helical" evidence="9">
    <location>
        <begin position="156"/>
        <end position="176"/>
    </location>
</feature>
<evidence type="ECO:0000313" key="11">
    <source>
        <dbReference type="Proteomes" id="UP000070467"/>
    </source>
</evidence>
<dbReference type="RefSeq" id="WP_066131220.1">
    <property type="nucleotide sequence ID" value="NZ_KQ959912.1"/>
</dbReference>
<feature type="transmembrane region" description="Helical" evidence="9">
    <location>
        <begin position="37"/>
        <end position="56"/>
    </location>
</feature>
<gene>
    <name evidence="10" type="ORF">HMPREF1871_01256</name>
</gene>
<keyword evidence="5 9" id="KW-0812">Transmembrane</keyword>
<proteinExistence type="inferred from homology"/>
<dbReference type="EMBL" id="LSDB01000078">
    <property type="protein sequence ID" value="KXB55006.1"/>
    <property type="molecule type" value="Genomic_DNA"/>
</dbReference>
<evidence type="ECO:0000256" key="2">
    <source>
        <dbReference type="ARBA" id="ARBA00022448"/>
    </source>
</evidence>
<organism evidence="10 11">
    <name type="scientific">Gemelliphila asaccharolytica</name>
    <dbReference type="NCBI Taxonomy" id="502393"/>
    <lineage>
        <taxon>Bacteria</taxon>
        <taxon>Bacillati</taxon>
        <taxon>Bacillota</taxon>
        <taxon>Bacilli</taxon>
        <taxon>Bacillales</taxon>
        <taxon>Gemellaceae</taxon>
        <taxon>Gemelliphila</taxon>
    </lineage>
</organism>
<reference evidence="10 11" key="1">
    <citation type="submission" date="2016-01" db="EMBL/GenBank/DDBJ databases">
        <authorList>
            <person name="Mitreva M."/>
            <person name="Pepin K.H."/>
            <person name="Mihindukulasuriya K.A."/>
            <person name="Fulton R."/>
            <person name="Fronick C."/>
            <person name="O'Laughlin M."/>
            <person name="Miner T."/>
            <person name="Herter B."/>
            <person name="Rosa B.A."/>
            <person name="Cordes M."/>
            <person name="Tomlinson C."/>
            <person name="Wollam A."/>
            <person name="Palsikar V.B."/>
            <person name="Mardis E.R."/>
            <person name="Wilson R.K."/>
        </authorList>
    </citation>
    <scope>NUCLEOTIDE SEQUENCE [LARGE SCALE GENOMIC DNA]</scope>
    <source>
        <strain evidence="10 11">KA00071</strain>
    </source>
</reference>
<evidence type="ECO:0000256" key="3">
    <source>
        <dbReference type="ARBA" id="ARBA00022475"/>
    </source>
</evidence>
<dbReference type="Proteomes" id="UP000070467">
    <property type="component" value="Unassembled WGS sequence"/>
</dbReference>
<sequence length="436" mass="47576">MNKLKFKKNFKSWQIILGVFIILLTIYFGYALNKPKLIISLMGGFLLGYTLTRSRFGFAGGIKRIYVRGEGSLTKAILIALSVTTVLYAIVHYAAYTKGAIPAFLAKSGDVFIPGTQNVFMTNIGTVVGGFVFGIGMIIAGGCASGTLSDLGEGEGHALIAFPLFVLFTIPGHYLREVVDRNPIGKIGIRAYLPDYFGYFGALVITLLGFLFLYYLTVKYEKARKVEKTYMTPTSDYLDFEKAIADKEDNSTFFGIYHKVFIERWSFKTGAFVLSVVSACLLIFNGKAWGVTSAFTKIAVWFLGLFGIKFTDPAFNAINSDLAKGILTQSGVILDIGIVLGAFVAFLMAGRFKFDFKFNTTNALLFGLGGILMGFGSRFAKGCNIGALYSSIPNFSISGWVFLVSISLGAVAALKIFKGGISCLVPARHRNPEDFK</sequence>
<comment type="caution">
    <text evidence="10">The sequence shown here is derived from an EMBL/GenBank/DDBJ whole genome shotgun (WGS) entry which is preliminary data.</text>
</comment>
<dbReference type="InterPro" id="IPR007272">
    <property type="entry name" value="Sulf_transp_TsuA/YedE"/>
</dbReference>
<keyword evidence="6 9" id="KW-1133">Transmembrane helix</keyword>
<feature type="transmembrane region" description="Helical" evidence="9">
    <location>
        <begin position="196"/>
        <end position="216"/>
    </location>
</feature>
<feature type="transmembrane region" description="Helical" evidence="9">
    <location>
        <begin position="124"/>
        <end position="144"/>
    </location>
</feature>
<accession>A0ABR5TK91</accession>
<evidence type="ECO:0000256" key="5">
    <source>
        <dbReference type="ARBA" id="ARBA00022692"/>
    </source>
</evidence>
<comment type="subcellular location">
    <subcellularLocation>
        <location evidence="1">Cell inner membrane</location>
        <topology evidence="1">Multi-pass membrane protein</topology>
    </subcellularLocation>
</comment>
<evidence type="ECO:0000256" key="1">
    <source>
        <dbReference type="ARBA" id="ARBA00004429"/>
    </source>
</evidence>
<evidence type="ECO:0000256" key="7">
    <source>
        <dbReference type="ARBA" id="ARBA00023136"/>
    </source>
</evidence>
<evidence type="ECO:0000256" key="6">
    <source>
        <dbReference type="ARBA" id="ARBA00022989"/>
    </source>
</evidence>
<keyword evidence="7 9" id="KW-0472">Membrane</keyword>
<protein>
    <submittedName>
        <fullName evidence="10">YeeE/YedE family protein</fullName>
    </submittedName>
</protein>
<name>A0ABR5TK91_9BACL</name>
<keyword evidence="11" id="KW-1185">Reference proteome</keyword>
<evidence type="ECO:0000256" key="9">
    <source>
        <dbReference type="SAM" id="Phobius"/>
    </source>
</evidence>
<dbReference type="PANTHER" id="PTHR30574:SF1">
    <property type="entry name" value="SULPHUR TRANSPORT DOMAIN-CONTAINING PROTEIN"/>
    <property type="match status" value="1"/>
</dbReference>
<evidence type="ECO:0000256" key="4">
    <source>
        <dbReference type="ARBA" id="ARBA00022519"/>
    </source>
</evidence>
<evidence type="ECO:0000313" key="10">
    <source>
        <dbReference type="EMBL" id="KXB55006.1"/>
    </source>
</evidence>
<feature type="transmembrane region" description="Helical" evidence="9">
    <location>
        <begin position="362"/>
        <end position="380"/>
    </location>
</feature>
<feature type="transmembrane region" description="Helical" evidence="9">
    <location>
        <begin position="76"/>
        <end position="95"/>
    </location>
</feature>
<keyword evidence="2" id="KW-0813">Transport</keyword>
<feature type="transmembrane region" description="Helical" evidence="9">
    <location>
        <begin position="265"/>
        <end position="284"/>
    </location>
</feature>
<feature type="transmembrane region" description="Helical" evidence="9">
    <location>
        <begin position="332"/>
        <end position="350"/>
    </location>
</feature>
<dbReference type="PANTHER" id="PTHR30574">
    <property type="entry name" value="INNER MEMBRANE PROTEIN YEDE"/>
    <property type="match status" value="1"/>
</dbReference>
<comment type="similarity">
    <text evidence="8">Belongs to the TsuA/YedE (TC 9.B.102) family.</text>
</comment>
<keyword evidence="3" id="KW-1003">Cell membrane</keyword>
<feature type="transmembrane region" description="Helical" evidence="9">
    <location>
        <begin position="12"/>
        <end position="31"/>
    </location>
</feature>
<keyword evidence="4" id="KW-0997">Cell inner membrane</keyword>
<dbReference type="Pfam" id="PF04143">
    <property type="entry name" value="Sulf_transp"/>
    <property type="match status" value="1"/>
</dbReference>